<reference evidence="2" key="1">
    <citation type="submission" date="2018-02" db="EMBL/GenBank/DDBJ databases">
        <title>Genome sequencing of Solimonas sp. HR-BB.</title>
        <authorList>
            <person name="Lee Y."/>
            <person name="Jeon C.O."/>
        </authorList>
    </citation>
    <scope>NUCLEOTIDE SEQUENCE [LARGE SCALE GENOMIC DNA]</scope>
    <source>
        <strain evidence="2">HR-U</strain>
    </source>
</reference>
<name>A0A2S7IFY1_9BACT</name>
<gene>
    <name evidence="1" type="ORF">C5O19_23525</name>
</gene>
<organism evidence="1 2">
    <name type="scientific">Siphonobacter curvatus</name>
    <dbReference type="NCBI Taxonomy" id="2094562"/>
    <lineage>
        <taxon>Bacteria</taxon>
        <taxon>Pseudomonadati</taxon>
        <taxon>Bacteroidota</taxon>
        <taxon>Cytophagia</taxon>
        <taxon>Cytophagales</taxon>
        <taxon>Cytophagaceae</taxon>
        <taxon>Siphonobacter</taxon>
    </lineage>
</organism>
<protein>
    <recommendedName>
        <fullName evidence="3">DUF3823 domain-containing protein</fullName>
    </recommendedName>
</protein>
<keyword evidence="2" id="KW-1185">Reference proteome</keyword>
<comment type="caution">
    <text evidence="1">The sequence shown here is derived from an EMBL/GenBank/DDBJ whole genome shotgun (WGS) entry which is preliminary data.</text>
</comment>
<dbReference type="EMBL" id="PTRA01000007">
    <property type="protein sequence ID" value="PQA54137.1"/>
    <property type="molecule type" value="Genomic_DNA"/>
</dbReference>
<dbReference type="AlphaFoldDB" id="A0A2S7IFY1"/>
<sequence length="162" mass="17842">MALASCTAEPDFSNVPMLLDGSTTLTKYANIRDRLGNAQDSLVIGVKFQDGDGDLGLSPGTYPQDSIQFNNGFNYEVRTFRRIRGQFQDVSASFGVSNSGNFPRLRTDNKVGPIEGTLQRAIMVPYGAVTRNDTLKFMIRIRDRGMNVSNEVETPSVVVRAQ</sequence>
<dbReference type="Proteomes" id="UP000239590">
    <property type="component" value="Unassembled WGS sequence"/>
</dbReference>
<evidence type="ECO:0000313" key="2">
    <source>
        <dbReference type="Proteomes" id="UP000239590"/>
    </source>
</evidence>
<accession>A0A2S7IFY1</accession>
<evidence type="ECO:0000313" key="1">
    <source>
        <dbReference type="EMBL" id="PQA54137.1"/>
    </source>
</evidence>
<proteinExistence type="predicted"/>
<evidence type="ECO:0008006" key="3">
    <source>
        <dbReference type="Google" id="ProtNLM"/>
    </source>
</evidence>